<dbReference type="OrthoDB" id="275000at2759"/>
<evidence type="ECO:0000256" key="5">
    <source>
        <dbReference type="ARBA" id="ARBA00035413"/>
    </source>
</evidence>
<dbReference type="AlphaFoldDB" id="A0A8W8MP53"/>
<feature type="compositionally biased region" description="Polar residues" evidence="6">
    <location>
        <begin position="206"/>
        <end position="221"/>
    </location>
</feature>
<proteinExistence type="inferred from homology"/>
<evidence type="ECO:0000256" key="3">
    <source>
        <dbReference type="ARBA" id="ARBA00023274"/>
    </source>
</evidence>
<dbReference type="Gene3D" id="3.90.1030.10">
    <property type="entry name" value="Ribosomal protein L17"/>
    <property type="match status" value="1"/>
</dbReference>
<evidence type="ECO:0000313" key="7">
    <source>
        <dbReference type="EnsemblMetazoa" id="G35290.2:cds"/>
    </source>
</evidence>
<dbReference type="InterPro" id="IPR000456">
    <property type="entry name" value="Ribosomal_bL17"/>
</dbReference>
<evidence type="ECO:0000313" key="8">
    <source>
        <dbReference type="Proteomes" id="UP000005408"/>
    </source>
</evidence>
<feature type="compositionally biased region" description="Basic and acidic residues" evidence="6">
    <location>
        <begin position="239"/>
        <end position="252"/>
    </location>
</feature>
<dbReference type="PANTHER" id="PTHR14413:SF16">
    <property type="entry name" value="LARGE RIBOSOMAL SUBUNIT PROTEIN BL17M"/>
    <property type="match status" value="1"/>
</dbReference>
<dbReference type="PANTHER" id="PTHR14413">
    <property type="entry name" value="RIBOSOMAL PROTEIN L17"/>
    <property type="match status" value="1"/>
</dbReference>
<name>A0A8W8MP53_MAGGI</name>
<comment type="similarity">
    <text evidence="1">Belongs to the bacterial ribosomal protein bL17 family.</text>
</comment>
<dbReference type="EnsemblMetazoa" id="G35290.2">
    <property type="protein sequence ID" value="G35290.2:cds"/>
    <property type="gene ID" value="G35290"/>
</dbReference>
<dbReference type="Pfam" id="PF01196">
    <property type="entry name" value="Ribosomal_L17"/>
    <property type="match status" value="1"/>
</dbReference>
<evidence type="ECO:0000256" key="4">
    <source>
        <dbReference type="ARBA" id="ARBA00035290"/>
    </source>
</evidence>
<keyword evidence="3" id="KW-0687">Ribonucleoprotein</keyword>
<feature type="region of interest" description="Disordered" evidence="6">
    <location>
        <begin position="1"/>
        <end position="26"/>
    </location>
</feature>
<feature type="region of interest" description="Disordered" evidence="6">
    <location>
        <begin position="166"/>
        <end position="185"/>
    </location>
</feature>
<sequence length="252" mass="29417">MSRFAFRNRPRKLSKAMGHNSGPPGRELRLQKTISMLLRFQRIEGSWGVINETREYTEALIERAIKKGPEDPEMMKLANHWLLEKDLVHMLFKEYVPRFSHPKYQNQPYLQLYKIEMQPGRQYMTQMGCLELKENPWPKVKPDPPNTEGQLHNVLLKAFFEDKRKFSGNHRPHASTKPDFDNVKGMENLTLNEDVNQSETIRNMNKDSVSAENQNAQSSNMDKSENSEEEVVDAVLLDNKSDRERPNTENKC</sequence>
<reference evidence="7" key="1">
    <citation type="submission" date="2022-08" db="UniProtKB">
        <authorList>
            <consortium name="EnsemblMetazoa"/>
        </authorList>
    </citation>
    <scope>IDENTIFICATION</scope>
    <source>
        <strain evidence="7">05x7-T-G4-1.051#20</strain>
    </source>
</reference>
<organism evidence="7 8">
    <name type="scientific">Magallana gigas</name>
    <name type="common">Pacific oyster</name>
    <name type="synonym">Crassostrea gigas</name>
    <dbReference type="NCBI Taxonomy" id="29159"/>
    <lineage>
        <taxon>Eukaryota</taxon>
        <taxon>Metazoa</taxon>
        <taxon>Spiralia</taxon>
        <taxon>Lophotrochozoa</taxon>
        <taxon>Mollusca</taxon>
        <taxon>Bivalvia</taxon>
        <taxon>Autobranchia</taxon>
        <taxon>Pteriomorphia</taxon>
        <taxon>Ostreida</taxon>
        <taxon>Ostreoidea</taxon>
        <taxon>Ostreidae</taxon>
        <taxon>Magallana</taxon>
    </lineage>
</organism>
<keyword evidence="8" id="KW-1185">Reference proteome</keyword>
<protein>
    <recommendedName>
        <fullName evidence="4">Large ribosomal subunit protein bL17m</fullName>
    </recommendedName>
    <alternativeName>
        <fullName evidence="5">39S ribosomal protein L17, mitochondrial</fullName>
    </alternativeName>
</protein>
<dbReference type="OMA" id="MKLANHW"/>
<evidence type="ECO:0000256" key="2">
    <source>
        <dbReference type="ARBA" id="ARBA00022980"/>
    </source>
</evidence>
<dbReference type="GO" id="GO:0005762">
    <property type="term" value="C:mitochondrial large ribosomal subunit"/>
    <property type="evidence" value="ECO:0007669"/>
    <property type="project" value="TreeGrafter"/>
</dbReference>
<evidence type="ECO:0000256" key="6">
    <source>
        <dbReference type="SAM" id="MobiDB-lite"/>
    </source>
</evidence>
<feature type="compositionally biased region" description="Basic residues" evidence="6">
    <location>
        <begin position="1"/>
        <end position="14"/>
    </location>
</feature>
<keyword evidence="2" id="KW-0689">Ribosomal protein</keyword>
<dbReference type="InterPro" id="IPR036373">
    <property type="entry name" value="Ribosomal_bL17_sf"/>
</dbReference>
<accession>A0A8W8MP53</accession>
<dbReference type="SUPFAM" id="SSF64263">
    <property type="entry name" value="Prokaryotic ribosomal protein L17"/>
    <property type="match status" value="1"/>
</dbReference>
<dbReference type="GO" id="GO:0006412">
    <property type="term" value="P:translation"/>
    <property type="evidence" value="ECO:0007669"/>
    <property type="project" value="InterPro"/>
</dbReference>
<dbReference type="Proteomes" id="UP000005408">
    <property type="component" value="Unassembled WGS sequence"/>
</dbReference>
<dbReference type="GO" id="GO:0003735">
    <property type="term" value="F:structural constituent of ribosome"/>
    <property type="evidence" value="ECO:0007669"/>
    <property type="project" value="InterPro"/>
</dbReference>
<feature type="region of interest" description="Disordered" evidence="6">
    <location>
        <begin position="206"/>
        <end position="252"/>
    </location>
</feature>
<evidence type="ECO:0000256" key="1">
    <source>
        <dbReference type="ARBA" id="ARBA00008777"/>
    </source>
</evidence>